<reference evidence="2" key="1">
    <citation type="journal article" date="2020" name="Stud. Mycol.">
        <title>101 Dothideomycetes genomes: a test case for predicting lifestyles and emergence of pathogens.</title>
        <authorList>
            <person name="Haridas S."/>
            <person name="Albert R."/>
            <person name="Binder M."/>
            <person name="Bloem J."/>
            <person name="Labutti K."/>
            <person name="Salamov A."/>
            <person name="Andreopoulos B."/>
            <person name="Baker S."/>
            <person name="Barry K."/>
            <person name="Bills G."/>
            <person name="Bluhm B."/>
            <person name="Cannon C."/>
            <person name="Castanera R."/>
            <person name="Culley D."/>
            <person name="Daum C."/>
            <person name="Ezra D."/>
            <person name="Gonzalez J."/>
            <person name="Henrissat B."/>
            <person name="Kuo A."/>
            <person name="Liang C."/>
            <person name="Lipzen A."/>
            <person name="Lutzoni F."/>
            <person name="Magnuson J."/>
            <person name="Mondo S."/>
            <person name="Nolan M."/>
            <person name="Ohm R."/>
            <person name="Pangilinan J."/>
            <person name="Park H.-J."/>
            <person name="Ramirez L."/>
            <person name="Alfaro M."/>
            <person name="Sun H."/>
            <person name="Tritt A."/>
            <person name="Yoshinaga Y."/>
            <person name="Zwiers L.-H."/>
            <person name="Turgeon B."/>
            <person name="Goodwin S."/>
            <person name="Spatafora J."/>
            <person name="Crous P."/>
            <person name="Grigoriev I."/>
        </authorList>
    </citation>
    <scope>NUCLEOTIDE SEQUENCE</scope>
    <source>
        <strain evidence="2">CBS 175.79</strain>
    </source>
</reference>
<keyword evidence="3" id="KW-1185">Reference proteome</keyword>
<evidence type="ECO:0000313" key="2">
    <source>
        <dbReference type="EMBL" id="KAF2017815.1"/>
    </source>
</evidence>
<dbReference type="GeneID" id="54289243"/>
<evidence type="ECO:0000313" key="3">
    <source>
        <dbReference type="Proteomes" id="UP000799778"/>
    </source>
</evidence>
<organism evidence="2 3">
    <name type="scientific">Aaosphaeria arxii CBS 175.79</name>
    <dbReference type="NCBI Taxonomy" id="1450172"/>
    <lineage>
        <taxon>Eukaryota</taxon>
        <taxon>Fungi</taxon>
        <taxon>Dikarya</taxon>
        <taxon>Ascomycota</taxon>
        <taxon>Pezizomycotina</taxon>
        <taxon>Dothideomycetes</taxon>
        <taxon>Pleosporomycetidae</taxon>
        <taxon>Pleosporales</taxon>
        <taxon>Pleosporales incertae sedis</taxon>
        <taxon>Aaosphaeria</taxon>
    </lineage>
</organism>
<proteinExistence type="predicted"/>
<dbReference type="Proteomes" id="UP000799778">
    <property type="component" value="Unassembled WGS sequence"/>
</dbReference>
<dbReference type="PROSITE" id="PS50181">
    <property type="entry name" value="FBOX"/>
    <property type="match status" value="1"/>
</dbReference>
<dbReference type="InterPro" id="IPR036047">
    <property type="entry name" value="F-box-like_dom_sf"/>
</dbReference>
<accession>A0A6A5XWU2</accession>
<dbReference type="SMART" id="SM00256">
    <property type="entry name" value="FBOX"/>
    <property type="match status" value="1"/>
</dbReference>
<name>A0A6A5XWU2_9PLEO</name>
<sequence length="559" mass="64494">MRLHDLPDDVLIPIFACCDIDSLFAARLVSRPLRSLIDGYIRTIAPSVAANTFPRAASLLKRPEKGYSLRWLRGLIPAHLAAIALDKDKLRRHSYVNAGFPYGIPFENDCPEAMHWRTRVAKGWRLLRGFYLISRDVYAKSMEELEHGRPKMFRRVSNGMRTSSLWQNVSCPYQACTEHGVWGLFDNKKRRESDHCPGANRKGHEGDWVEEARKRETLILKKRLEWLETLSNQDLMDYLCLWRLLMWVFRPYRRPESTVLECVGNRSKHVPKSSFKAEISGILHGCSWLNWLVLHIGTTPFWRQWWAPKSSKDANAVRDLVWSIWSQRSHHQVELEREFVAKFEFVLRKRCLSSDRVKRLEDEIATGRVVKTISLDCIPWEYDQPPIISRTPSDFPWYEPSQYLWMSGNIWMVLGSPGRPLGVFKYQGDPSDEEMVAEQFVKGSLDNVQHLVYLGLEDMKMQFPLMHFSHWSILAAFGADCIHSGVDGQNWTVGECSGVVKAGVGRLLSVDRGKLGRANQSERVFLRVPKLDWLGFEFPNPIAAAWDLKQTLDSSTLVH</sequence>
<dbReference type="OrthoDB" id="5279806at2759"/>
<dbReference type="InterPro" id="IPR001810">
    <property type="entry name" value="F-box_dom"/>
</dbReference>
<evidence type="ECO:0000259" key="1">
    <source>
        <dbReference type="PROSITE" id="PS50181"/>
    </source>
</evidence>
<feature type="domain" description="F-box" evidence="1">
    <location>
        <begin position="1"/>
        <end position="44"/>
    </location>
</feature>
<gene>
    <name evidence="2" type="ORF">BU24DRAFT_460809</name>
</gene>
<protein>
    <recommendedName>
        <fullName evidence="1">F-box domain-containing protein</fullName>
    </recommendedName>
</protein>
<dbReference type="EMBL" id="ML978068">
    <property type="protein sequence ID" value="KAF2017815.1"/>
    <property type="molecule type" value="Genomic_DNA"/>
</dbReference>
<dbReference type="SUPFAM" id="SSF81383">
    <property type="entry name" value="F-box domain"/>
    <property type="match status" value="1"/>
</dbReference>
<dbReference type="RefSeq" id="XP_033386154.1">
    <property type="nucleotide sequence ID" value="XM_033531846.1"/>
</dbReference>
<dbReference type="Pfam" id="PF00646">
    <property type="entry name" value="F-box"/>
    <property type="match status" value="1"/>
</dbReference>
<dbReference type="AlphaFoldDB" id="A0A6A5XWU2"/>